<dbReference type="eggNOG" id="COG3542">
    <property type="taxonomic scope" value="Bacteria"/>
</dbReference>
<dbReference type="CDD" id="cd06121">
    <property type="entry name" value="cupin_YML079wp"/>
    <property type="match status" value="1"/>
</dbReference>
<dbReference type="SUPFAM" id="SSF51182">
    <property type="entry name" value="RmlC-like cupins"/>
    <property type="match status" value="1"/>
</dbReference>
<dbReference type="RefSeq" id="WP_002683303.1">
    <property type="nucleotide sequence ID" value="NZ_JH600070.1"/>
</dbReference>
<dbReference type="OrthoDB" id="9798288at2"/>
<dbReference type="HOGENOM" id="CLU_088365_0_1_6"/>
<evidence type="ECO:0000259" key="1">
    <source>
        <dbReference type="Pfam" id="PF06172"/>
    </source>
</evidence>
<dbReference type="PANTHER" id="PTHR33387">
    <property type="entry name" value="RMLC-LIKE JELLY ROLL FOLD PROTEIN"/>
    <property type="match status" value="1"/>
</dbReference>
<dbReference type="InterPro" id="IPR039935">
    <property type="entry name" value="YML079W-like"/>
</dbReference>
<dbReference type="InterPro" id="IPR009327">
    <property type="entry name" value="Cupin_DUF985"/>
</dbReference>
<gene>
    <name evidence="2" type="ORF">BegalDRAFT_0482</name>
</gene>
<protein>
    <recommendedName>
        <fullName evidence="1">DUF985 domain-containing protein</fullName>
    </recommendedName>
</protein>
<dbReference type="InterPro" id="IPR011051">
    <property type="entry name" value="RmlC_Cupin_sf"/>
</dbReference>
<dbReference type="AlphaFoldDB" id="I3CCQ8"/>
<feature type="domain" description="DUF985" evidence="1">
    <location>
        <begin position="7"/>
        <end position="145"/>
    </location>
</feature>
<reference evidence="2 3" key="1">
    <citation type="submission" date="2011-11" db="EMBL/GenBank/DDBJ databases">
        <title>Improved High-Quality Draft sequence of Beggiatoa alba B18lD.</title>
        <authorList>
            <consortium name="US DOE Joint Genome Institute"/>
            <person name="Lucas S."/>
            <person name="Han J."/>
            <person name="Lapidus A."/>
            <person name="Cheng J.-F."/>
            <person name="Goodwin L."/>
            <person name="Pitluck S."/>
            <person name="Peters L."/>
            <person name="Mikhailova N."/>
            <person name="Held B."/>
            <person name="Detter J.C."/>
            <person name="Han C."/>
            <person name="Tapia R."/>
            <person name="Land M."/>
            <person name="Hauser L."/>
            <person name="Kyrpides N."/>
            <person name="Ivanova N."/>
            <person name="Pagani I."/>
            <person name="Samuel K."/>
            <person name="Teske A."/>
            <person name="Mueller J."/>
            <person name="Woyke T."/>
        </authorList>
    </citation>
    <scope>NUCLEOTIDE SEQUENCE [LARGE SCALE GENOMIC DNA]</scope>
    <source>
        <strain evidence="2 3">B18LD</strain>
    </source>
</reference>
<dbReference type="EMBL" id="JH600070">
    <property type="protein sequence ID" value="EIJ41401.1"/>
    <property type="molecule type" value="Genomic_DNA"/>
</dbReference>
<dbReference type="Pfam" id="PF06172">
    <property type="entry name" value="Cupin_5"/>
    <property type="match status" value="1"/>
</dbReference>
<name>I3CCQ8_9GAMM</name>
<accession>I3CCQ8</accession>
<dbReference type="InterPro" id="IPR014710">
    <property type="entry name" value="RmlC-like_jellyroll"/>
</dbReference>
<dbReference type="Gene3D" id="2.60.120.10">
    <property type="entry name" value="Jelly Rolls"/>
    <property type="match status" value="1"/>
</dbReference>
<proteinExistence type="predicted"/>
<sequence length="170" mass="19275">MRDANFWIKTLDLQIHPEGGYYRRTYCSTESLPIQGLPSRFQASRFISSAIYYLLRDTQFSALHRIRSDELWHFYAGTSISLYMINHQGDLLKCVLGANPEQGQVFQAVVPAGCWFGAHLNQADSYALLGCTVAPAFEFADFELAQREDLLSTYPQHQALIHQLTHPSSS</sequence>
<evidence type="ECO:0000313" key="3">
    <source>
        <dbReference type="Proteomes" id="UP000005744"/>
    </source>
</evidence>
<organism evidence="2 3">
    <name type="scientific">Beggiatoa alba B18LD</name>
    <dbReference type="NCBI Taxonomy" id="395493"/>
    <lineage>
        <taxon>Bacteria</taxon>
        <taxon>Pseudomonadati</taxon>
        <taxon>Pseudomonadota</taxon>
        <taxon>Gammaproteobacteria</taxon>
        <taxon>Thiotrichales</taxon>
        <taxon>Thiotrichaceae</taxon>
        <taxon>Beggiatoa</taxon>
    </lineage>
</organism>
<dbReference type="PANTHER" id="PTHR33387:SF3">
    <property type="entry name" value="DUF985 DOMAIN-CONTAINING PROTEIN"/>
    <property type="match status" value="1"/>
</dbReference>
<evidence type="ECO:0000313" key="2">
    <source>
        <dbReference type="EMBL" id="EIJ41401.1"/>
    </source>
</evidence>
<dbReference type="Proteomes" id="UP000005744">
    <property type="component" value="Unassembled WGS sequence"/>
</dbReference>
<dbReference type="STRING" id="395493.BegalDRAFT_0482"/>
<keyword evidence="3" id="KW-1185">Reference proteome</keyword>